<dbReference type="Gene3D" id="3.40.1350.10">
    <property type="match status" value="1"/>
</dbReference>
<dbReference type="InterPro" id="IPR007560">
    <property type="entry name" value="Restrct_endonuc_IV_Mrr"/>
</dbReference>
<accession>A0A5N5UQ05</accession>
<feature type="domain" description="Restriction endonuclease type IV Mrr" evidence="3">
    <location>
        <begin position="165"/>
        <end position="274"/>
    </location>
</feature>
<dbReference type="Pfam" id="PF04471">
    <property type="entry name" value="Mrr_cat"/>
    <property type="match status" value="1"/>
</dbReference>
<dbReference type="InterPro" id="IPR036390">
    <property type="entry name" value="WH_DNA-bd_sf"/>
</dbReference>
<evidence type="ECO:0000313" key="5">
    <source>
        <dbReference type="Proteomes" id="UP000326207"/>
    </source>
</evidence>
<dbReference type="InterPro" id="IPR011856">
    <property type="entry name" value="tRNA_endonuc-like_dom_sf"/>
</dbReference>
<comment type="caution">
    <text evidence="4">The sequence shown here is derived from an EMBL/GenBank/DDBJ whole genome shotgun (WGS) entry which is preliminary data.</text>
</comment>
<feature type="coiled-coil region" evidence="1">
    <location>
        <begin position="7"/>
        <end position="34"/>
    </location>
</feature>
<dbReference type="SUPFAM" id="SSF52980">
    <property type="entry name" value="Restriction endonuclease-like"/>
    <property type="match status" value="1"/>
</dbReference>
<gene>
    <name evidence="4" type="ORF">DP108_04975</name>
</gene>
<dbReference type="PANTHER" id="PTHR30015:SF7">
    <property type="entry name" value="TYPE IV METHYL-DIRECTED RESTRICTION ENZYME ECOKMRR"/>
    <property type="match status" value="1"/>
</dbReference>
<dbReference type="GO" id="GO:0009307">
    <property type="term" value="P:DNA restriction-modification system"/>
    <property type="evidence" value="ECO:0007669"/>
    <property type="project" value="InterPro"/>
</dbReference>
<proteinExistence type="predicted"/>
<dbReference type="PANTHER" id="PTHR30015">
    <property type="entry name" value="MRR RESTRICTION SYSTEM PROTEIN"/>
    <property type="match status" value="1"/>
</dbReference>
<organism evidence="4 5">
    <name type="scientific">Halosegnis rubeus</name>
    <dbReference type="NCBI Taxonomy" id="2212850"/>
    <lineage>
        <taxon>Archaea</taxon>
        <taxon>Methanobacteriati</taxon>
        <taxon>Methanobacteriota</taxon>
        <taxon>Stenosarchaea group</taxon>
        <taxon>Halobacteria</taxon>
        <taxon>Halobacteriales</taxon>
        <taxon>Natronomonadaceae</taxon>
        <taxon>Halosegnis</taxon>
    </lineage>
</organism>
<evidence type="ECO:0000259" key="3">
    <source>
        <dbReference type="Pfam" id="PF04471"/>
    </source>
</evidence>
<dbReference type="SUPFAM" id="SSF46785">
    <property type="entry name" value="Winged helix' DNA-binding domain"/>
    <property type="match status" value="1"/>
</dbReference>
<evidence type="ECO:0000256" key="2">
    <source>
        <dbReference type="SAM" id="MobiDB-lite"/>
    </source>
</evidence>
<sequence>MSERTDQESLVSQLTALEETVETLETRVDALGAVSDELTSKEEKYAAVLELAFEKDGESDTISVGPHEIRECTGVSRRYAYDLIDAMGSSVSGCEVRDSAVVETITGTQRRTKALVVDCDVVRNQEHSSLSPREVGGRDGESESVRSSTAEIGGSSAVELDILNGLTPRGFEAYVADIWRASGYTCHLTKRGRDCGVDVVADKSDKRLLIQAKRYTSSDVGIETIQRVAGLLVDDEFAASGVLVVTTSGYTRDARQRAERINGIELVDGNELVSRGRDADLLLHGMDHGYETELTAQEVHAVLDEGEPMTTTEVADALETDPGSVLVHLESLVDKGAIRVKQLGEEYGVWYR</sequence>
<evidence type="ECO:0000313" key="4">
    <source>
        <dbReference type="EMBL" id="KAB7519457.1"/>
    </source>
</evidence>
<feature type="region of interest" description="Disordered" evidence="2">
    <location>
        <begin position="127"/>
        <end position="150"/>
    </location>
</feature>
<dbReference type="InterPro" id="IPR011335">
    <property type="entry name" value="Restrct_endonuc-II-like"/>
</dbReference>
<dbReference type="EMBL" id="QMDY01000002">
    <property type="protein sequence ID" value="KAB7519457.1"/>
    <property type="molecule type" value="Genomic_DNA"/>
</dbReference>
<reference evidence="4 5" key="1">
    <citation type="submission" date="2019-10" db="EMBL/GenBank/DDBJ databases">
        <title>Unraveling microbial dark matter from salterns through culturing: the case of the genus Halosegnis.</title>
        <authorList>
            <person name="Duran-Viseras A."/>
            <person name="Andrei A.-S."/>
            <person name="Vera-Gargallo B."/>
            <person name="Ghai R."/>
            <person name="Sanchez-Porro C."/>
            <person name="Ventosa A."/>
        </authorList>
    </citation>
    <scope>NUCLEOTIDE SEQUENCE [LARGE SCALE GENOMIC DNA]</scope>
    <source>
        <strain evidence="4 5">F19-13</strain>
    </source>
</reference>
<dbReference type="RefSeq" id="WP_152156093.1">
    <property type="nucleotide sequence ID" value="NZ_QMDY01000002.1"/>
</dbReference>
<name>A0A5N5UQ05_9EURY</name>
<protein>
    <recommendedName>
        <fullName evidence="3">Restriction endonuclease type IV Mrr domain-containing protein</fullName>
    </recommendedName>
</protein>
<feature type="compositionally biased region" description="Basic and acidic residues" evidence="2">
    <location>
        <begin position="135"/>
        <end position="144"/>
    </location>
</feature>
<keyword evidence="1" id="KW-0175">Coiled coil</keyword>
<dbReference type="GO" id="GO:0015666">
    <property type="term" value="F:restriction endodeoxyribonuclease activity"/>
    <property type="evidence" value="ECO:0007669"/>
    <property type="project" value="TreeGrafter"/>
</dbReference>
<dbReference type="Proteomes" id="UP000326207">
    <property type="component" value="Unassembled WGS sequence"/>
</dbReference>
<dbReference type="AlphaFoldDB" id="A0A5N5UQ05"/>
<dbReference type="GO" id="GO:0003677">
    <property type="term" value="F:DNA binding"/>
    <property type="evidence" value="ECO:0007669"/>
    <property type="project" value="InterPro"/>
</dbReference>
<evidence type="ECO:0000256" key="1">
    <source>
        <dbReference type="SAM" id="Coils"/>
    </source>
</evidence>
<dbReference type="InterPro" id="IPR052906">
    <property type="entry name" value="Type_IV_Methyl-Rstrct_Enzyme"/>
</dbReference>